<comment type="caution">
    <text evidence="2">The sequence shown here is derived from an EMBL/GenBank/DDBJ whole genome shotgun (WGS) entry which is preliminary data.</text>
</comment>
<dbReference type="InterPro" id="IPR036390">
    <property type="entry name" value="WH_DNA-bd_sf"/>
</dbReference>
<gene>
    <name evidence="2" type="ORF">ENJ40_04865</name>
</gene>
<dbReference type="PANTHER" id="PTHR33221:SF5">
    <property type="entry name" value="HTH-TYPE TRANSCRIPTIONAL REGULATOR ISCR"/>
    <property type="match status" value="1"/>
</dbReference>
<dbReference type="PROSITE" id="PS01332">
    <property type="entry name" value="HTH_RRF2_1"/>
    <property type="match status" value="1"/>
</dbReference>
<dbReference type="GO" id="GO:0005829">
    <property type="term" value="C:cytosol"/>
    <property type="evidence" value="ECO:0007669"/>
    <property type="project" value="TreeGrafter"/>
</dbReference>
<organism evidence="2">
    <name type="scientific">Thermosulfurimonas dismutans</name>
    <dbReference type="NCBI Taxonomy" id="999894"/>
    <lineage>
        <taxon>Bacteria</taxon>
        <taxon>Pseudomonadati</taxon>
        <taxon>Thermodesulfobacteriota</taxon>
        <taxon>Thermodesulfobacteria</taxon>
        <taxon>Thermodesulfobacteriales</taxon>
        <taxon>Thermodesulfobacteriaceae</taxon>
        <taxon>Thermosulfurimonas</taxon>
    </lineage>
</organism>
<dbReference type="SUPFAM" id="SSF46785">
    <property type="entry name" value="Winged helix' DNA-binding domain"/>
    <property type="match status" value="1"/>
</dbReference>
<dbReference type="InterPro" id="IPR000944">
    <property type="entry name" value="Tscrpt_reg_Rrf2"/>
</dbReference>
<keyword evidence="1" id="KW-0238">DNA-binding</keyword>
<protein>
    <submittedName>
        <fullName evidence="2">Rrf2 family transcriptional regulator</fullName>
    </submittedName>
</protein>
<dbReference type="PANTHER" id="PTHR33221">
    <property type="entry name" value="WINGED HELIX-TURN-HELIX TRANSCRIPTIONAL REGULATOR, RRF2 FAMILY"/>
    <property type="match status" value="1"/>
</dbReference>
<dbReference type="InterPro" id="IPR036388">
    <property type="entry name" value="WH-like_DNA-bd_sf"/>
</dbReference>
<dbReference type="Gene3D" id="1.10.10.10">
    <property type="entry name" value="Winged helix-like DNA-binding domain superfamily/Winged helix DNA-binding domain"/>
    <property type="match status" value="1"/>
</dbReference>
<dbReference type="InterPro" id="IPR030489">
    <property type="entry name" value="TR_Rrf2-type_CS"/>
</dbReference>
<accession>A0A7C3CK67</accession>
<dbReference type="Pfam" id="PF02082">
    <property type="entry name" value="Rrf2"/>
    <property type="match status" value="1"/>
</dbReference>
<evidence type="ECO:0000256" key="1">
    <source>
        <dbReference type="ARBA" id="ARBA00023125"/>
    </source>
</evidence>
<dbReference type="AlphaFoldDB" id="A0A7C3CK67"/>
<dbReference type="PROSITE" id="PS51197">
    <property type="entry name" value="HTH_RRF2_2"/>
    <property type="match status" value="1"/>
</dbReference>
<dbReference type="Proteomes" id="UP000886043">
    <property type="component" value="Unassembled WGS sequence"/>
</dbReference>
<name>A0A7C3CK67_9BACT</name>
<reference evidence="2" key="1">
    <citation type="journal article" date="2020" name="mSystems">
        <title>Genome- and Community-Level Interaction Insights into Carbon Utilization and Element Cycling Functions of Hydrothermarchaeota in Hydrothermal Sediment.</title>
        <authorList>
            <person name="Zhou Z."/>
            <person name="Liu Y."/>
            <person name="Xu W."/>
            <person name="Pan J."/>
            <person name="Luo Z.H."/>
            <person name="Li M."/>
        </authorList>
    </citation>
    <scope>NUCLEOTIDE SEQUENCE [LARGE SCALE GENOMIC DNA]</scope>
    <source>
        <strain evidence="2">HyVt-483</strain>
    </source>
</reference>
<proteinExistence type="predicted"/>
<dbReference type="GO" id="GO:0003700">
    <property type="term" value="F:DNA-binding transcription factor activity"/>
    <property type="evidence" value="ECO:0007669"/>
    <property type="project" value="TreeGrafter"/>
</dbReference>
<dbReference type="GO" id="GO:0003677">
    <property type="term" value="F:DNA binding"/>
    <property type="evidence" value="ECO:0007669"/>
    <property type="project" value="UniProtKB-KW"/>
</dbReference>
<evidence type="ECO:0000313" key="2">
    <source>
        <dbReference type="EMBL" id="HFC97771.1"/>
    </source>
</evidence>
<sequence>MRITTRSRYGTRMMVELAVHHEKGPVQLGEIARRQKLSVKYLEQLIIPLKKAGLIKSHRGARGGYALARSPEEITVWEVVSILEGDEGVTPCVHYPDLCEMSPICPTRDVWDLLTEVIRETLARITIADLARKYQERLKLCEDLRKDKALGSPLKGGKAPSSDDKNR</sequence>
<dbReference type="NCBIfam" id="TIGR00738">
    <property type="entry name" value="rrf2_super"/>
    <property type="match status" value="1"/>
</dbReference>
<dbReference type="EMBL" id="DRMH01000061">
    <property type="protein sequence ID" value="HFC97771.1"/>
    <property type="molecule type" value="Genomic_DNA"/>
</dbReference>